<evidence type="ECO:0000259" key="3">
    <source>
        <dbReference type="Pfam" id="PF07859"/>
    </source>
</evidence>
<dbReference type="InterPro" id="IPR033140">
    <property type="entry name" value="Lipase_GDXG_put_SER_AS"/>
</dbReference>
<dbReference type="InterPro" id="IPR013094">
    <property type="entry name" value="AB_hydrolase_3"/>
</dbReference>
<dbReference type="Gene3D" id="3.40.50.1820">
    <property type="entry name" value="alpha/beta hydrolase"/>
    <property type="match status" value="1"/>
</dbReference>
<protein>
    <recommendedName>
        <fullName evidence="3">Alpha/beta hydrolase fold-3 domain-containing protein</fullName>
    </recommendedName>
</protein>
<dbReference type="InterPro" id="IPR050466">
    <property type="entry name" value="Carboxylest/Gibb_receptor"/>
</dbReference>
<dbReference type="PANTHER" id="PTHR23024:SF514">
    <property type="entry name" value="ALPHA_BETA HYDROLASE FOLD-3 DOMAIN-CONTAINING PROTEIN"/>
    <property type="match status" value="1"/>
</dbReference>
<name>A0A6M2E6G2_9ROSI</name>
<dbReference type="AlphaFoldDB" id="A0A6M2E6G2"/>
<feature type="active site" evidence="2">
    <location>
        <position position="167"/>
    </location>
</feature>
<dbReference type="EMBL" id="GILB01000324">
    <property type="protein sequence ID" value="NUU80657.1"/>
    <property type="molecule type" value="Transcribed_RNA"/>
</dbReference>
<dbReference type="InterPro" id="IPR029058">
    <property type="entry name" value="AB_hydrolase_fold"/>
</dbReference>
<dbReference type="Pfam" id="PF07859">
    <property type="entry name" value="Abhydrolase_3"/>
    <property type="match status" value="1"/>
</dbReference>
<evidence type="ECO:0000256" key="2">
    <source>
        <dbReference type="PROSITE-ProRule" id="PRU10038"/>
    </source>
</evidence>
<sequence length="314" mass="35366">MMEIEKFNDGEIAYDFSPFFKVYKHGYIERCVPTIKVPPSHELPTSLQSKDVLITTEPPISARIFMPQITKLNSKLPVLIYIHGGGFALRSPFDPIYQKYVASIVTEANVIAVSIEYRLAPEHPIPTGYEDSWTSLRWVASHANGHGPEPWLNIHGDFSRVFLAGDSAGANIAYNLAVGIRSVLPEMKLAGMILMHPFFMGSKLDKMWFYLCPRNGGLKDSRFKPAAEDMATTGCERVLVFLAGRDKLKNSGRSYYEELKKCGWEGNVEMVEHDGVGHVFHLLKPPCEQALDMMKRLVSFINQEPVIISWTSKI</sequence>
<dbReference type="SUPFAM" id="SSF53474">
    <property type="entry name" value="alpha/beta-Hydrolases"/>
    <property type="match status" value="1"/>
</dbReference>
<accession>A0A6M2E6G2</accession>
<feature type="domain" description="Alpha/beta hydrolase fold-3" evidence="3">
    <location>
        <begin position="79"/>
        <end position="281"/>
    </location>
</feature>
<evidence type="ECO:0000256" key="1">
    <source>
        <dbReference type="ARBA" id="ARBA00010515"/>
    </source>
</evidence>
<comment type="similarity">
    <text evidence="1">Belongs to the 'GDXG' lipolytic enzyme family.</text>
</comment>
<evidence type="ECO:0000313" key="4">
    <source>
        <dbReference type="EMBL" id="NUU80657.1"/>
    </source>
</evidence>
<dbReference type="GO" id="GO:0016787">
    <property type="term" value="F:hydrolase activity"/>
    <property type="evidence" value="ECO:0007669"/>
    <property type="project" value="InterPro"/>
</dbReference>
<organism evidence="4">
    <name type="scientific">Populus davidiana</name>
    <dbReference type="NCBI Taxonomy" id="266767"/>
    <lineage>
        <taxon>Eukaryota</taxon>
        <taxon>Viridiplantae</taxon>
        <taxon>Streptophyta</taxon>
        <taxon>Embryophyta</taxon>
        <taxon>Tracheophyta</taxon>
        <taxon>Spermatophyta</taxon>
        <taxon>Magnoliopsida</taxon>
        <taxon>eudicotyledons</taxon>
        <taxon>Gunneridae</taxon>
        <taxon>Pentapetalae</taxon>
        <taxon>rosids</taxon>
        <taxon>fabids</taxon>
        <taxon>Malpighiales</taxon>
        <taxon>Salicaceae</taxon>
        <taxon>Saliceae</taxon>
        <taxon>Populus</taxon>
    </lineage>
</organism>
<reference evidence="4" key="1">
    <citation type="submission" date="2020-03" db="EMBL/GenBank/DDBJ databases">
        <authorList>
            <person name="Zhang R."/>
        </authorList>
    </citation>
    <scope>NUCLEOTIDE SEQUENCE</scope>
</reference>
<dbReference type="PANTHER" id="PTHR23024">
    <property type="entry name" value="ARYLACETAMIDE DEACETYLASE"/>
    <property type="match status" value="1"/>
</dbReference>
<proteinExistence type="inferred from homology"/>
<dbReference type="PROSITE" id="PS01174">
    <property type="entry name" value="LIPASE_GDXG_SER"/>
    <property type="match status" value="1"/>
</dbReference>